<name>A0ABR1EMH7_NECAM</name>
<organism evidence="1 2">
    <name type="scientific">Necator americanus</name>
    <name type="common">Human hookworm</name>
    <dbReference type="NCBI Taxonomy" id="51031"/>
    <lineage>
        <taxon>Eukaryota</taxon>
        <taxon>Metazoa</taxon>
        <taxon>Ecdysozoa</taxon>
        <taxon>Nematoda</taxon>
        <taxon>Chromadorea</taxon>
        <taxon>Rhabditida</taxon>
        <taxon>Rhabditina</taxon>
        <taxon>Rhabditomorpha</taxon>
        <taxon>Strongyloidea</taxon>
        <taxon>Ancylostomatidae</taxon>
        <taxon>Bunostominae</taxon>
        <taxon>Necator</taxon>
    </lineage>
</organism>
<comment type="caution">
    <text evidence="1">The sequence shown here is derived from an EMBL/GenBank/DDBJ whole genome shotgun (WGS) entry which is preliminary data.</text>
</comment>
<proteinExistence type="predicted"/>
<accession>A0ABR1EMH7</accession>
<evidence type="ECO:0000313" key="2">
    <source>
        <dbReference type="Proteomes" id="UP001303046"/>
    </source>
</evidence>
<dbReference type="Proteomes" id="UP001303046">
    <property type="component" value="Unassembled WGS sequence"/>
</dbReference>
<sequence length="108" mass="12613">MKDRPVISIENYTMYCGDADGNKDAAKETFSIQMPRKKFAFSSAETISTHNSLCVARSTGDFNHKKCLRTELRRQLQQDRNNEWTSRAKEFEMAWEDKNLRQAYALLK</sequence>
<protein>
    <submittedName>
        <fullName evidence="1">Uncharacterized protein</fullName>
    </submittedName>
</protein>
<gene>
    <name evidence="1" type="primary">Necator_chrX.g24387</name>
    <name evidence="1" type="ORF">RB195_024222</name>
</gene>
<keyword evidence="2" id="KW-1185">Reference proteome</keyword>
<dbReference type="EMBL" id="JAVFWL010000006">
    <property type="protein sequence ID" value="KAK6763810.1"/>
    <property type="molecule type" value="Genomic_DNA"/>
</dbReference>
<reference evidence="1 2" key="1">
    <citation type="submission" date="2023-08" db="EMBL/GenBank/DDBJ databases">
        <title>A Necator americanus chromosomal reference genome.</title>
        <authorList>
            <person name="Ilik V."/>
            <person name="Petrzelkova K.J."/>
            <person name="Pardy F."/>
            <person name="Fuh T."/>
            <person name="Niatou-Singa F.S."/>
            <person name="Gouil Q."/>
            <person name="Baker L."/>
            <person name="Ritchie M.E."/>
            <person name="Jex A.R."/>
            <person name="Gazzola D."/>
            <person name="Li H."/>
            <person name="Toshio Fujiwara R."/>
            <person name="Zhan B."/>
            <person name="Aroian R.V."/>
            <person name="Pafco B."/>
            <person name="Schwarz E.M."/>
        </authorList>
    </citation>
    <scope>NUCLEOTIDE SEQUENCE [LARGE SCALE GENOMIC DNA]</scope>
    <source>
        <strain evidence="1 2">Aroian</strain>
        <tissue evidence="1">Whole animal</tissue>
    </source>
</reference>
<evidence type="ECO:0000313" key="1">
    <source>
        <dbReference type="EMBL" id="KAK6763810.1"/>
    </source>
</evidence>